<evidence type="ECO:0000256" key="3">
    <source>
        <dbReference type="ARBA" id="ARBA00022692"/>
    </source>
</evidence>
<dbReference type="NCBIfam" id="TIGR00765">
    <property type="entry name" value="yihY_not_rbn"/>
    <property type="match status" value="1"/>
</dbReference>
<accession>A0A5D3F272</accession>
<dbReference type="RefSeq" id="WP_148726546.1">
    <property type="nucleotide sequence ID" value="NZ_CP197398.1"/>
</dbReference>
<keyword evidence="5 6" id="KW-0472">Membrane</keyword>
<feature type="transmembrane region" description="Helical" evidence="6">
    <location>
        <begin position="118"/>
        <end position="140"/>
    </location>
</feature>
<evidence type="ECO:0000256" key="5">
    <source>
        <dbReference type="ARBA" id="ARBA00023136"/>
    </source>
</evidence>
<protein>
    <submittedName>
        <fullName evidence="7">YihY/virulence factor BrkB family protein</fullName>
    </submittedName>
</protein>
<feature type="transmembrane region" description="Helical" evidence="6">
    <location>
        <begin position="263"/>
        <end position="288"/>
    </location>
</feature>
<keyword evidence="4 6" id="KW-1133">Transmembrane helix</keyword>
<dbReference type="PANTHER" id="PTHR30213">
    <property type="entry name" value="INNER MEMBRANE PROTEIN YHJD"/>
    <property type="match status" value="1"/>
</dbReference>
<name>A0A5D3F272_9BACE</name>
<feature type="transmembrane region" description="Helical" evidence="6">
    <location>
        <begin position="233"/>
        <end position="251"/>
    </location>
</feature>
<comment type="caution">
    <text evidence="7">The sequence shown here is derived from an EMBL/GenBank/DDBJ whole genome shotgun (WGS) entry which is preliminary data.</text>
</comment>
<dbReference type="AlphaFoldDB" id="A0A5D3F272"/>
<comment type="subcellular location">
    <subcellularLocation>
        <location evidence="1">Cell membrane</location>
        <topology evidence="1">Multi-pass membrane protein</topology>
    </subcellularLocation>
</comment>
<gene>
    <name evidence="7" type="ORF">FNJ60_12060</name>
</gene>
<dbReference type="InterPro" id="IPR017039">
    <property type="entry name" value="Virul_fac_BrkB"/>
</dbReference>
<feature type="transmembrane region" description="Helical" evidence="6">
    <location>
        <begin position="201"/>
        <end position="221"/>
    </location>
</feature>
<proteinExistence type="predicted"/>
<evidence type="ECO:0000256" key="2">
    <source>
        <dbReference type="ARBA" id="ARBA00022475"/>
    </source>
</evidence>
<dbReference type="Pfam" id="PF03631">
    <property type="entry name" value="Virul_fac_BrkB"/>
    <property type="match status" value="1"/>
</dbReference>
<evidence type="ECO:0000313" key="7">
    <source>
        <dbReference type="EMBL" id="TYK32452.1"/>
    </source>
</evidence>
<evidence type="ECO:0000256" key="6">
    <source>
        <dbReference type="SAM" id="Phobius"/>
    </source>
</evidence>
<reference evidence="7 8" key="1">
    <citation type="submission" date="2019-07" db="EMBL/GenBank/DDBJ databases">
        <title>Draft Genome Sequences of Bacteroides pyogenes Strains Isolated from the Uterus Holstein Dairy Cows with Metritis.</title>
        <authorList>
            <person name="Cunha F."/>
            <person name="Galvao K.N."/>
            <person name="Jeon S.J."/>
            <person name="Jeong K.C."/>
        </authorList>
    </citation>
    <scope>NUCLEOTIDE SEQUENCE [LARGE SCALE GENOMIC DNA]</scope>
    <source>
        <strain evidence="7 8">KG-31</strain>
    </source>
</reference>
<keyword evidence="2" id="KW-1003">Cell membrane</keyword>
<evidence type="ECO:0000313" key="8">
    <source>
        <dbReference type="Proteomes" id="UP000324383"/>
    </source>
</evidence>
<evidence type="ECO:0000256" key="4">
    <source>
        <dbReference type="ARBA" id="ARBA00022989"/>
    </source>
</evidence>
<feature type="transmembrane region" description="Helical" evidence="6">
    <location>
        <begin position="56"/>
        <end position="76"/>
    </location>
</feature>
<keyword evidence="3 6" id="KW-0812">Transmembrane</keyword>
<evidence type="ECO:0000256" key="1">
    <source>
        <dbReference type="ARBA" id="ARBA00004651"/>
    </source>
</evidence>
<organism evidence="7 8">
    <name type="scientific">Bacteroides pyogenes</name>
    <dbReference type="NCBI Taxonomy" id="310300"/>
    <lineage>
        <taxon>Bacteria</taxon>
        <taxon>Pseudomonadati</taxon>
        <taxon>Bacteroidota</taxon>
        <taxon>Bacteroidia</taxon>
        <taxon>Bacteroidales</taxon>
        <taxon>Bacteroidaceae</taxon>
        <taxon>Bacteroides</taxon>
    </lineage>
</organism>
<feature type="transmembrane region" description="Helical" evidence="6">
    <location>
        <begin position="161"/>
        <end position="181"/>
    </location>
</feature>
<dbReference type="GO" id="GO:0005886">
    <property type="term" value="C:plasma membrane"/>
    <property type="evidence" value="ECO:0007669"/>
    <property type="project" value="UniProtKB-SubCell"/>
</dbReference>
<dbReference type="EMBL" id="VKLW01000030">
    <property type="protein sequence ID" value="TYK32452.1"/>
    <property type="molecule type" value="Genomic_DNA"/>
</dbReference>
<keyword evidence="8" id="KW-1185">Reference proteome</keyword>
<dbReference type="Proteomes" id="UP000324383">
    <property type="component" value="Unassembled WGS sequence"/>
</dbReference>
<dbReference type="PANTHER" id="PTHR30213:SF0">
    <property type="entry name" value="UPF0761 MEMBRANE PROTEIN YIHY"/>
    <property type="match status" value="1"/>
</dbReference>
<sequence length="441" mass="51168">MKKKINDIWRFLTYDIWRVREGEVTKAKFSLYNIIKALYLCIVRFNKNRLIDQASALTYSTLLAIVPILAILFAVARGFGVSALLEQQLRIGFRGNDEATETILHFVDSYLAQTKTGVFIGVGLITLLWTIVNLVGNIETTFNRIWEVNKERSIYRKITDYFSMFLLMPILIVLSGGISIFMTTALKQMVDFILLAPILKFLIRLIPFVLTWFMFTGLYIFMPNTKVKFKHAFISGIVVGTAYQTFQFIYISGQLWVSKYNAIYGSFAALPLFLLWLQISWTICLFGAELTYAGQNVRNFSFDQETQNISRRYRDFISILIMSIIVKRFEKGEQPYTACQISDEYKIPIRLTNQTLNQLQKINLVYEVVTDADPKSEDISYQPAMDINQLNVAILLERLDTYGSEDFKIDKDEEFNAEWKILIESREEYYKKASDVLFKDL</sequence>